<sequence>MEMGVRGLGLGDSWQKIEISGVPNAISGDLFTSDQTDLIGLSITCRLAWMQRLADKRAVGAIITSPGN</sequence>
<accession>A0ABQ5V048</accession>
<proteinExistence type="predicted"/>
<reference evidence="1" key="1">
    <citation type="journal article" date="2014" name="Int. J. Syst. Evol. Microbiol.">
        <title>Complete genome of a new Firmicutes species belonging to the dominant human colonic microbiota ('Ruminococcus bicirculans') reveals two chromosomes and a selective capacity to utilize plant glucans.</title>
        <authorList>
            <consortium name="NISC Comparative Sequencing Program"/>
            <person name="Wegmann U."/>
            <person name="Louis P."/>
            <person name="Goesmann A."/>
            <person name="Henrissat B."/>
            <person name="Duncan S.H."/>
            <person name="Flint H.J."/>
        </authorList>
    </citation>
    <scope>NUCLEOTIDE SEQUENCE</scope>
    <source>
        <strain evidence="1">NBRC 108216</strain>
    </source>
</reference>
<evidence type="ECO:0000313" key="2">
    <source>
        <dbReference type="Proteomes" id="UP001161390"/>
    </source>
</evidence>
<dbReference type="EMBL" id="BSNJ01000001">
    <property type="protein sequence ID" value="GLQ19627.1"/>
    <property type="molecule type" value="Genomic_DNA"/>
</dbReference>
<organism evidence="1 2">
    <name type="scientific">Algimonas porphyrae</name>
    <dbReference type="NCBI Taxonomy" id="1128113"/>
    <lineage>
        <taxon>Bacteria</taxon>
        <taxon>Pseudomonadati</taxon>
        <taxon>Pseudomonadota</taxon>
        <taxon>Alphaproteobacteria</taxon>
        <taxon>Maricaulales</taxon>
        <taxon>Robiginitomaculaceae</taxon>
        <taxon>Algimonas</taxon>
    </lineage>
</organism>
<evidence type="ECO:0000313" key="1">
    <source>
        <dbReference type="EMBL" id="GLQ19627.1"/>
    </source>
</evidence>
<name>A0ABQ5V048_9PROT</name>
<protein>
    <submittedName>
        <fullName evidence="1">Uncharacterized protein</fullName>
    </submittedName>
</protein>
<gene>
    <name evidence="1" type="ORF">GCM10007854_05820</name>
</gene>
<dbReference type="Proteomes" id="UP001161390">
    <property type="component" value="Unassembled WGS sequence"/>
</dbReference>
<reference evidence="1" key="2">
    <citation type="submission" date="2023-01" db="EMBL/GenBank/DDBJ databases">
        <title>Draft genome sequence of Algimonas porphyrae strain NBRC 108216.</title>
        <authorList>
            <person name="Sun Q."/>
            <person name="Mori K."/>
        </authorList>
    </citation>
    <scope>NUCLEOTIDE SEQUENCE</scope>
    <source>
        <strain evidence="1">NBRC 108216</strain>
    </source>
</reference>
<keyword evidence="2" id="KW-1185">Reference proteome</keyword>
<comment type="caution">
    <text evidence="1">The sequence shown here is derived from an EMBL/GenBank/DDBJ whole genome shotgun (WGS) entry which is preliminary data.</text>
</comment>